<keyword evidence="1" id="KW-0812">Transmembrane</keyword>
<evidence type="ECO:0000256" key="1">
    <source>
        <dbReference type="SAM" id="Phobius"/>
    </source>
</evidence>
<organism evidence="2 3">
    <name type="scientific">Candidatus Amesbacteria bacterium RIFCSPLOWO2_01_FULL_48_25</name>
    <dbReference type="NCBI Taxonomy" id="1797259"/>
    <lineage>
        <taxon>Bacteria</taxon>
        <taxon>Candidatus Amesiibacteriota</taxon>
    </lineage>
</organism>
<gene>
    <name evidence="2" type="ORF">A2989_01815</name>
</gene>
<dbReference type="Proteomes" id="UP000177080">
    <property type="component" value="Unassembled WGS sequence"/>
</dbReference>
<keyword evidence="1" id="KW-0472">Membrane</keyword>
<evidence type="ECO:0000313" key="3">
    <source>
        <dbReference type="Proteomes" id="UP000177080"/>
    </source>
</evidence>
<comment type="caution">
    <text evidence="2">The sequence shown here is derived from an EMBL/GenBank/DDBJ whole genome shotgun (WGS) entry which is preliminary data.</text>
</comment>
<protein>
    <submittedName>
        <fullName evidence="2">Uncharacterized protein</fullName>
    </submittedName>
</protein>
<dbReference type="EMBL" id="MEXN01000002">
    <property type="protein sequence ID" value="OGD04195.1"/>
    <property type="molecule type" value="Genomic_DNA"/>
</dbReference>
<feature type="transmembrane region" description="Helical" evidence="1">
    <location>
        <begin position="180"/>
        <end position="198"/>
    </location>
</feature>
<reference evidence="2 3" key="1">
    <citation type="journal article" date="2016" name="Nat. Commun.">
        <title>Thousands of microbial genomes shed light on interconnected biogeochemical processes in an aquifer system.</title>
        <authorList>
            <person name="Anantharaman K."/>
            <person name="Brown C.T."/>
            <person name="Hug L.A."/>
            <person name="Sharon I."/>
            <person name="Castelle C.J."/>
            <person name="Probst A.J."/>
            <person name="Thomas B.C."/>
            <person name="Singh A."/>
            <person name="Wilkins M.J."/>
            <person name="Karaoz U."/>
            <person name="Brodie E.L."/>
            <person name="Williams K.H."/>
            <person name="Hubbard S.S."/>
            <person name="Banfield J.F."/>
        </authorList>
    </citation>
    <scope>NUCLEOTIDE SEQUENCE [LARGE SCALE GENOMIC DNA]</scope>
</reference>
<evidence type="ECO:0000313" key="2">
    <source>
        <dbReference type="EMBL" id="OGD04195.1"/>
    </source>
</evidence>
<dbReference type="AlphaFoldDB" id="A0A1F4ZDF1"/>
<feature type="transmembrane region" description="Helical" evidence="1">
    <location>
        <begin position="218"/>
        <end position="245"/>
    </location>
</feature>
<keyword evidence="1" id="KW-1133">Transmembrane helix</keyword>
<proteinExistence type="predicted"/>
<dbReference type="STRING" id="1797259.A2989_01815"/>
<name>A0A1F4ZDF1_9BACT</name>
<accession>A0A1F4ZDF1</accession>
<sequence length="247" mass="25994">MVLPFVFGSVRVYAQEYSSGYAVGTEVNEETLLNGDILCTTREGVKKCVGEYNPDIFGVYAVNPAVNLDMSDIIPKSVPVIHTGNVSVRVSAVNGAVIIGDYISTSSAPGVGQKATRGGVALGVALSEFDSADKQQVGLIQVAINIRPVVASTTVRGNVLEVIKQGLVAPTLTPLASLRYLLAILIALISLTLGFIYFGKTARSGVEAMGRNPMATRVIAVGMILNMMFTLIVVAGGLFIAYLVLII</sequence>